<dbReference type="SUPFAM" id="SSF51735">
    <property type="entry name" value="NAD(P)-binding Rossmann-fold domains"/>
    <property type="match status" value="1"/>
</dbReference>
<sequence>MKIAIAGATGRIGSQLAALARKEGHEVVEIARETGFDLLSPDTGLEQALVGVDTVVDVTACPLDQAATFFPTVARNIGTAATAAGVRRSVVLSIVGVDRSPDYDYYVAKLAQEQAYREIAPGVVVLRATQFLDFAAQMLEWNTQDGVAQIIDVPTQPVATGEIVRLLLDVATGAVEGDVELGGPKQENLVDQVRRLVAKSGRDVRVEPVAAPESLMNGAMLPGAGALLRGPSFDTWLAEQA</sequence>
<dbReference type="Proteomes" id="UP001499882">
    <property type="component" value="Unassembled WGS sequence"/>
</dbReference>
<accession>A0ABP8ZGA3</accession>
<protein>
    <submittedName>
        <fullName evidence="1">NAD(P)H-binding protein</fullName>
    </submittedName>
</protein>
<comment type="caution">
    <text evidence="1">The sequence shown here is derived from an EMBL/GenBank/DDBJ whole genome shotgun (WGS) entry which is preliminary data.</text>
</comment>
<name>A0ABP8ZGA3_9ACTN</name>
<evidence type="ECO:0000313" key="2">
    <source>
        <dbReference type="Proteomes" id="UP001499882"/>
    </source>
</evidence>
<dbReference type="RefSeq" id="WP_345529540.1">
    <property type="nucleotide sequence ID" value="NZ_BAABKN010000032.1"/>
</dbReference>
<dbReference type="Gene3D" id="3.40.50.720">
    <property type="entry name" value="NAD(P)-binding Rossmann-like Domain"/>
    <property type="match status" value="1"/>
</dbReference>
<keyword evidence="2" id="KW-1185">Reference proteome</keyword>
<evidence type="ECO:0000313" key="1">
    <source>
        <dbReference type="EMBL" id="GAA4756117.1"/>
    </source>
</evidence>
<dbReference type="InterPro" id="IPR036291">
    <property type="entry name" value="NAD(P)-bd_dom_sf"/>
</dbReference>
<dbReference type="EMBL" id="BAABKN010000032">
    <property type="protein sequence ID" value="GAA4756117.1"/>
    <property type="molecule type" value="Genomic_DNA"/>
</dbReference>
<gene>
    <name evidence="1" type="ORF">GCM10023350_47060</name>
</gene>
<proteinExistence type="predicted"/>
<organism evidence="1 2">
    <name type="scientific">Nocardioides endophyticus</name>
    <dbReference type="NCBI Taxonomy" id="1353775"/>
    <lineage>
        <taxon>Bacteria</taxon>
        <taxon>Bacillati</taxon>
        <taxon>Actinomycetota</taxon>
        <taxon>Actinomycetes</taxon>
        <taxon>Propionibacteriales</taxon>
        <taxon>Nocardioidaceae</taxon>
        <taxon>Nocardioides</taxon>
    </lineage>
</organism>
<reference evidence="2" key="1">
    <citation type="journal article" date="2019" name="Int. J. Syst. Evol. Microbiol.">
        <title>The Global Catalogue of Microorganisms (GCM) 10K type strain sequencing project: providing services to taxonomists for standard genome sequencing and annotation.</title>
        <authorList>
            <consortium name="The Broad Institute Genomics Platform"/>
            <consortium name="The Broad Institute Genome Sequencing Center for Infectious Disease"/>
            <person name="Wu L."/>
            <person name="Ma J."/>
        </authorList>
    </citation>
    <scope>NUCLEOTIDE SEQUENCE [LARGE SCALE GENOMIC DNA]</scope>
    <source>
        <strain evidence="2">JCM 18532</strain>
    </source>
</reference>